<organism evidence="11 12">
    <name type="scientific">Candidatus Kaiserbacteria bacterium CG_4_8_14_3_um_filter_38_9</name>
    <dbReference type="NCBI Taxonomy" id="1974599"/>
    <lineage>
        <taxon>Bacteria</taxon>
        <taxon>Candidatus Kaiseribacteriota</taxon>
    </lineage>
</organism>
<keyword evidence="4" id="KW-0285">Flavoprotein</keyword>
<comment type="cofactor">
    <cofactor evidence="1">
        <name>Mg(2+)</name>
        <dbReference type="ChEBI" id="CHEBI:18420"/>
    </cofactor>
</comment>
<evidence type="ECO:0000256" key="4">
    <source>
        <dbReference type="ARBA" id="ARBA00022630"/>
    </source>
</evidence>
<dbReference type="EC" id="2.7.1.180" evidence="2"/>
<dbReference type="Proteomes" id="UP000230837">
    <property type="component" value="Unassembled WGS sequence"/>
</dbReference>
<keyword evidence="7" id="KW-0274">FAD</keyword>
<keyword evidence="5" id="KW-0808">Transferase</keyword>
<evidence type="ECO:0000256" key="7">
    <source>
        <dbReference type="ARBA" id="ARBA00022827"/>
    </source>
</evidence>
<evidence type="ECO:0000313" key="11">
    <source>
        <dbReference type="EMBL" id="PIW96786.1"/>
    </source>
</evidence>
<evidence type="ECO:0000256" key="1">
    <source>
        <dbReference type="ARBA" id="ARBA00001946"/>
    </source>
</evidence>
<dbReference type="InterPro" id="IPR003374">
    <property type="entry name" value="ApbE-like_sf"/>
</dbReference>
<feature type="non-terminal residue" evidence="11">
    <location>
        <position position="197"/>
    </location>
</feature>
<protein>
    <recommendedName>
        <fullName evidence="3">FAD:protein FMN transferase</fullName>
        <ecNumber evidence="2">2.7.1.180</ecNumber>
    </recommendedName>
    <alternativeName>
        <fullName evidence="9">Flavin transferase</fullName>
    </alternativeName>
</protein>
<gene>
    <name evidence="11" type="ORF">COZ82_03055</name>
</gene>
<evidence type="ECO:0000256" key="8">
    <source>
        <dbReference type="ARBA" id="ARBA00022842"/>
    </source>
</evidence>
<evidence type="ECO:0000256" key="6">
    <source>
        <dbReference type="ARBA" id="ARBA00022723"/>
    </source>
</evidence>
<dbReference type="Pfam" id="PF02424">
    <property type="entry name" value="ApbE"/>
    <property type="match status" value="1"/>
</dbReference>
<accession>A0A2M7IN60</accession>
<evidence type="ECO:0000256" key="3">
    <source>
        <dbReference type="ARBA" id="ARBA00016337"/>
    </source>
</evidence>
<dbReference type="GO" id="GO:0016740">
    <property type="term" value="F:transferase activity"/>
    <property type="evidence" value="ECO:0007669"/>
    <property type="project" value="UniProtKB-KW"/>
</dbReference>
<sequence length="197" mass="22244">MKEYSYQERHLGTDTIVSVVGPKEELANQMALEAFAEIVRYENIFSRFLAMSELSILNRTGEMFVSDDFYAVLKRSYELYKITAGAFNPLVQIANYGYVADYQSLPLTQDFIPPVVPKNLSDFTLGQFTDSTKKVKLGTGQKLDFGGILKGYLAEKICSSLMEKYSDCRGIIVNLGGDLHTRGYDEKGQPFTFFIFN</sequence>
<evidence type="ECO:0000256" key="2">
    <source>
        <dbReference type="ARBA" id="ARBA00011955"/>
    </source>
</evidence>
<evidence type="ECO:0000256" key="9">
    <source>
        <dbReference type="ARBA" id="ARBA00031306"/>
    </source>
</evidence>
<dbReference type="Gene3D" id="3.10.520.10">
    <property type="entry name" value="ApbE-like domains"/>
    <property type="match status" value="1"/>
</dbReference>
<dbReference type="SUPFAM" id="SSF143631">
    <property type="entry name" value="ApbE-like"/>
    <property type="match status" value="1"/>
</dbReference>
<dbReference type="AlphaFoldDB" id="A0A2M7IN60"/>
<keyword evidence="6" id="KW-0479">Metal-binding</keyword>
<dbReference type="PANTHER" id="PTHR30040">
    <property type="entry name" value="THIAMINE BIOSYNTHESIS LIPOPROTEIN APBE"/>
    <property type="match status" value="1"/>
</dbReference>
<keyword evidence="8" id="KW-0460">Magnesium</keyword>
<evidence type="ECO:0000256" key="10">
    <source>
        <dbReference type="ARBA" id="ARBA00048540"/>
    </source>
</evidence>
<proteinExistence type="predicted"/>
<dbReference type="GO" id="GO:0046872">
    <property type="term" value="F:metal ion binding"/>
    <property type="evidence" value="ECO:0007669"/>
    <property type="project" value="UniProtKB-KW"/>
</dbReference>
<name>A0A2M7IN60_9BACT</name>
<evidence type="ECO:0000256" key="5">
    <source>
        <dbReference type="ARBA" id="ARBA00022679"/>
    </source>
</evidence>
<comment type="catalytic activity">
    <reaction evidence="10">
        <text>L-threonyl-[protein] + FAD = FMN-L-threonyl-[protein] + AMP + H(+)</text>
        <dbReference type="Rhea" id="RHEA:36847"/>
        <dbReference type="Rhea" id="RHEA-COMP:11060"/>
        <dbReference type="Rhea" id="RHEA-COMP:11061"/>
        <dbReference type="ChEBI" id="CHEBI:15378"/>
        <dbReference type="ChEBI" id="CHEBI:30013"/>
        <dbReference type="ChEBI" id="CHEBI:57692"/>
        <dbReference type="ChEBI" id="CHEBI:74257"/>
        <dbReference type="ChEBI" id="CHEBI:456215"/>
        <dbReference type="EC" id="2.7.1.180"/>
    </reaction>
</comment>
<evidence type="ECO:0000313" key="12">
    <source>
        <dbReference type="Proteomes" id="UP000230837"/>
    </source>
</evidence>
<dbReference type="EMBL" id="PFHR01000161">
    <property type="protein sequence ID" value="PIW96786.1"/>
    <property type="molecule type" value="Genomic_DNA"/>
</dbReference>
<reference evidence="12" key="1">
    <citation type="submission" date="2017-09" db="EMBL/GenBank/DDBJ databases">
        <title>Depth-based differentiation of microbial function through sediment-hosted aquifers and enrichment of novel symbionts in the deep terrestrial subsurface.</title>
        <authorList>
            <person name="Probst A.J."/>
            <person name="Ladd B."/>
            <person name="Jarett J.K."/>
            <person name="Geller-Mcgrath D.E."/>
            <person name="Sieber C.M.K."/>
            <person name="Emerson J.B."/>
            <person name="Anantharaman K."/>
            <person name="Thomas B.C."/>
            <person name="Malmstrom R."/>
            <person name="Stieglmeier M."/>
            <person name="Klingl A."/>
            <person name="Woyke T."/>
            <person name="Ryan C.M."/>
            <person name="Banfield J.F."/>
        </authorList>
    </citation>
    <scope>NUCLEOTIDE SEQUENCE [LARGE SCALE GENOMIC DNA]</scope>
</reference>
<dbReference type="PANTHER" id="PTHR30040:SF2">
    <property type="entry name" value="FAD:PROTEIN FMN TRANSFERASE"/>
    <property type="match status" value="1"/>
</dbReference>
<dbReference type="InterPro" id="IPR024932">
    <property type="entry name" value="ApbE"/>
</dbReference>
<comment type="caution">
    <text evidence="11">The sequence shown here is derived from an EMBL/GenBank/DDBJ whole genome shotgun (WGS) entry which is preliminary data.</text>
</comment>